<keyword evidence="17" id="KW-0378">Hydrolase</keyword>
<evidence type="ECO:0000256" key="17">
    <source>
        <dbReference type="ARBA" id="ARBA00022801"/>
    </source>
</evidence>
<evidence type="ECO:0000256" key="6">
    <source>
        <dbReference type="ARBA" id="ARBA00004514"/>
    </source>
</evidence>
<dbReference type="SUPFAM" id="SSF54001">
    <property type="entry name" value="Cysteine proteinases"/>
    <property type="match status" value="1"/>
</dbReference>
<dbReference type="FunFam" id="3.90.260.10:FF:000001">
    <property type="entry name" value="Protein-glutamine gamma-glutamyltransferase 2"/>
    <property type="match status" value="1"/>
</dbReference>
<dbReference type="GO" id="GO:0008233">
    <property type="term" value="F:peptidase activity"/>
    <property type="evidence" value="ECO:0007669"/>
    <property type="project" value="UniProtKB-KW"/>
</dbReference>
<keyword evidence="12" id="KW-0272">Extracellular matrix</keyword>
<evidence type="ECO:0000256" key="21">
    <source>
        <dbReference type="ARBA" id="ARBA00023136"/>
    </source>
</evidence>
<evidence type="ECO:0000256" key="19">
    <source>
        <dbReference type="ARBA" id="ARBA00023128"/>
    </source>
</evidence>
<evidence type="ECO:0000256" key="23">
    <source>
        <dbReference type="ARBA" id="ARBA00023315"/>
    </source>
</evidence>
<evidence type="ECO:0000256" key="4">
    <source>
        <dbReference type="ARBA" id="ARBA00004286"/>
    </source>
</evidence>
<feature type="active site" evidence="41">
    <location>
        <position position="353"/>
    </location>
</feature>
<keyword evidence="15 42" id="KW-0479">Metal-binding</keyword>
<feature type="binding site" evidence="42">
    <location>
        <position position="393"/>
    </location>
    <ligand>
        <name>Ca(2+)</name>
        <dbReference type="ChEBI" id="CHEBI:29108"/>
    </ligand>
</feature>
<evidence type="ECO:0000256" key="9">
    <source>
        <dbReference type="ARBA" id="ARBA00022475"/>
    </source>
</evidence>
<dbReference type="PANTHER" id="PTHR11590">
    <property type="entry name" value="PROTEIN-GLUTAMINE GAMMA-GLUTAMYLTRANSFERASE"/>
    <property type="match status" value="1"/>
</dbReference>
<evidence type="ECO:0000256" key="27">
    <source>
        <dbReference type="ARBA" id="ARBA00039019"/>
    </source>
</evidence>
<dbReference type="GO" id="GO:0050568">
    <property type="term" value="F:protein-glutamine glutaminase activity"/>
    <property type="evidence" value="ECO:0007669"/>
    <property type="project" value="UniProtKB-EC"/>
</dbReference>
<evidence type="ECO:0000256" key="41">
    <source>
        <dbReference type="PIRSR" id="PIRSR000459-1"/>
    </source>
</evidence>
<evidence type="ECO:0000256" key="11">
    <source>
        <dbReference type="ARBA" id="ARBA00022525"/>
    </source>
</evidence>
<dbReference type="EC" id="3.5.1.44" evidence="27"/>
<dbReference type="AlphaFoldDB" id="A0AA47N386"/>
<comment type="subcellular location">
    <subcellularLocation>
        <location evidence="3">Cell membrane</location>
    </subcellularLocation>
    <subcellularLocation>
        <location evidence="4">Chromosome</location>
    </subcellularLocation>
    <subcellularLocation>
        <location evidence="6">Cytoplasm</location>
        <location evidence="6">Cytosol</location>
    </subcellularLocation>
    <subcellularLocation>
        <location evidence="2">Mitochondrion</location>
    </subcellularLocation>
    <subcellularLocation>
        <location evidence="1">Nucleus</location>
    </subcellularLocation>
    <subcellularLocation>
        <location evidence="5">Secreted</location>
        <location evidence="5">Extracellular space</location>
        <location evidence="5">Extracellular matrix</location>
    </subcellularLocation>
</comment>
<dbReference type="GO" id="GO:0005694">
    <property type="term" value="C:chromosome"/>
    <property type="evidence" value="ECO:0007669"/>
    <property type="project" value="UniProtKB-SubCell"/>
</dbReference>
<dbReference type="Pfam" id="PF00868">
    <property type="entry name" value="Transglut_N"/>
    <property type="match status" value="1"/>
</dbReference>
<evidence type="ECO:0000256" key="36">
    <source>
        <dbReference type="ARBA" id="ARBA00043138"/>
    </source>
</evidence>
<protein>
    <recommendedName>
        <fullName evidence="28">Protein-glutamine gamma-glutamyltransferase 2</fullName>
        <ecNumber evidence="24">2.3.2.13</ecNumber>
        <ecNumber evidence="27">3.5.1.44</ecNumber>
    </recommendedName>
    <alternativeName>
        <fullName evidence="31">Isopeptidase TGM2</fullName>
    </alternativeName>
    <alternativeName>
        <fullName evidence="33">Protein-glutamine deamidase TGM2</fullName>
    </alternativeName>
    <alternativeName>
        <fullName evidence="32">Protein-glutamine dopaminyltransferase TGM2</fullName>
    </alternativeName>
    <alternativeName>
        <fullName evidence="35">Protein-glutamine histaminyltransferase TGM2</fullName>
    </alternativeName>
    <alternativeName>
        <fullName evidence="36">Protein-glutamine noradrenalinyltransferase TGM2</fullName>
    </alternativeName>
    <alternativeName>
        <fullName evidence="34">Protein-glutamine serotonyltransferase TGM2</fullName>
    </alternativeName>
    <alternativeName>
        <fullName evidence="30">Tissue transglutaminase</fullName>
    </alternativeName>
    <alternativeName>
        <fullName evidence="29">Transglutaminase-2</fullName>
    </alternativeName>
</protein>
<keyword evidence="11" id="KW-0964">Secreted</keyword>
<evidence type="ECO:0000256" key="16">
    <source>
        <dbReference type="ARBA" id="ARBA00022741"/>
    </source>
</evidence>
<dbReference type="FunFam" id="2.60.40.10:FF:000090">
    <property type="entry name" value="Protein-glutamine gamma-glutamyltransferase 2"/>
    <property type="match status" value="1"/>
</dbReference>
<comment type="catalytic activity">
    <reaction evidence="38">
        <text>L-glutaminyl-[protein] + histamine = 5-histaminyl-L-glutamyl-[protein] + NH4(+)</text>
        <dbReference type="Rhea" id="RHEA:66564"/>
        <dbReference type="Rhea" id="RHEA-COMP:10207"/>
        <dbReference type="Rhea" id="RHEA-COMP:17056"/>
        <dbReference type="ChEBI" id="CHEBI:28938"/>
        <dbReference type="ChEBI" id="CHEBI:30011"/>
        <dbReference type="ChEBI" id="CHEBI:58432"/>
        <dbReference type="ChEBI" id="CHEBI:167179"/>
    </reaction>
    <physiologicalReaction direction="left-to-right" evidence="38">
        <dbReference type="Rhea" id="RHEA:66565"/>
    </physiologicalReaction>
</comment>
<evidence type="ECO:0000256" key="25">
    <source>
        <dbReference type="ARBA" id="ARBA00036377"/>
    </source>
</evidence>
<dbReference type="GO" id="GO:0005739">
    <property type="term" value="C:mitochondrion"/>
    <property type="evidence" value="ECO:0007669"/>
    <property type="project" value="UniProtKB-SubCell"/>
</dbReference>
<dbReference type="InterPro" id="IPR023608">
    <property type="entry name" value="Transglutaminase_animal"/>
</dbReference>
<evidence type="ECO:0000256" key="29">
    <source>
        <dbReference type="ARBA" id="ARBA00041650"/>
    </source>
</evidence>
<accession>A0AA47N386</accession>
<keyword evidence="22" id="KW-0539">Nucleus</keyword>
<evidence type="ECO:0000256" key="32">
    <source>
        <dbReference type="ARBA" id="ARBA00042105"/>
    </source>
</evidence>
<evidence type="ECO:0000256" key="24">
    <source>
        <dbReference type="ARBA" id="ARBA00024222"/>
    </source>
</evidence>
<dbReference type="GO" id="GO:0005525">
    <property type="term" value="F:GTP binding"/>
    <property type="evidence" value="ECO:0007669"/>
    <property type="project" value="UniProtKB-KW"/>
</dbReference>
<feature type="binding site" evidence="42">
    <location>
        <position position="447"/>
    </location>
    <ligand>
        <name>Ca(2+)</name>
        <dbReference type="ChEBI" id="CHEBI:29108"/>
    </ligand>
</feature>
<evidence type="ECO:0000256" key="28">
    <source>
        <dbReference type="ARBA" id="ARBA00040561"/>
    </source>
</evidence>
<evidence type="ECO:0000256" key="39">
    <source>
        <dbReference type="ARBA" id="ARBA00048230"/>
    </source>
</evidence>
<dbReference type="InterPro" id="IPR036238">
    <property type="entry name" value="Transglutaminase_C_sf"/>
</dbReference>
<evidence type="ECO:0000256" key="10">
    <source>
        <dbReference type="ARBA" id="ARBA00022490"/>
    </source>
</evidence>
<evidence type="ECO:0000256" key="3">
    <source>
        <dbReference type="ARBA" id="ARBA00004236"/>
    </source>
</evidence>
<keyword evidence="20" id="KW-0342">GTP-binding</keyword>
<evidence type="ECO:0000256" key="38">
    <source>
        <dbReference type="ARBA" id="ARBA00047876"/>
    </source>
</evidence>
<evidence type="ECO:0000256" key="37">
    <source>
        <dbReference type="ARBA" id="ARBA00047868"/>
    </source>
</evidence>
<dbReference type="InterPro" id="IPR036985">
    <property type="entry name" value="Transglutaminase-like_sf"/>
</dbReference>
<evidence type="ECO:0000256" key="12">
    <source>
        <dbReference type="ARBA" id="ARBA00022530"/>
    </source>
</evidence>
<sequence>MTQVLEIERCDLEIKSNNRSHHTELNGEERLIVRRGQAFNVTLHLKPGSPEFNPKETGFTLIVETGPLPRKESDTKVSFGLRDFTDDKEWSASATTAPGNMVSLTISSSPDAPIGVYSLSLNQQGQITSLGAFILLFNAWCRRDAVYLRSESKRQEYVLSQHGLLYRGSAERIKQKPWNFSQFEPGILEICLKLLDESPNFLSDADEDCSDRRSPVYITRVLSAMINSNNDQGVLVGKWEDFTDGVHPFTWMGSGDILRQWAKSGPVRYGQCWIFAAVDCTVSRALGIPCRVVTNFSSAHDGNANLLIEKLYNEDGERIPDLDSVWNFHVWVESWMARPDLEPADFNGWQVSDATPQEPSEGVYCCGPVPVRAIKEGELTKKFDAPFVFAEVNADVVSYVKLSSGTVIKFSGSTDAVGEHISTKAVGKDERRDITHHYKYPEGSEEERLVFEKAQHRNKLQKKGQEPGLLIKVKLAKNMIVGSDFEVYAVLSNTYMLAKRCSLMLIARAVPYNSTRGESCGFSSEVVDLAPGEEKLLFLELKYSNYGKVISPDRMIQVTAFVSDKETTEFHKAERLIILDEPDLEVKLIGEVRVGQPLTVDLCLLNPLPETLYDCSFTAEGVGLTQQEPITIKLGTVSSKQEAKASIQLSPREVGSTVLLVDFDSDKLKNIKNFITVVVKE</sequence>
<dbReference type="InterPro" id="IPR013783">
    <property type="entry name" value="Ig-like_fold"/>
</dbReference>
<keyword evidence="13" id="KW-0645">Protease</keyword>
<evidence type="ECO:0000256" key="20">
    <source>
        <dbReference type="ARBA" id="ARBA00023134"/>
    </source>
</evidence>
<evidence type="ECO:0000256" key="35">
    <source>
        <dbReference type="ARBA" id="ARBA00043104"/>
    </source>
</evidence>
<dbReference type="GO" id="GO:0006508">
    <property type="term" value="P:proteolysis"/>
    <property type="evidence" value="ECO:0007669"/>
    <property type="project" value="UniProtKB-KW"/>
</dbReference>
<keyword evidence="14" id="KW-0808">Transferase</keyword>
<dbReference type="InterPro" id="IPR038765">
    <property type="entry name" value="Papain-like_cys_pep_sf"/>
</dbReference>
<name>A0AA47N386_MERPO</name>
<dbReference type="Pfam" id="PF01841">
    <property type="entry name" value="Transglut_core"/>
    <property type="match status" value="1"/>
</dbReference>
<evidence type="ECO:0000256" key="42">
    <source>
        <dbReference type="PIRSR" id="PIRSR000459-2"/>
    </source>
</evidence>
<feature type="domain" description="Transglutaminase-like" evidence="43">
    <location>
        <begin position="264"/>
        <end position="356"/>
    </location>
</feature>
<keyword evidence="45" id="KW-1185">Reference proteome</keyword>
<dbReference type="SUPFAM" id="SSF49309">
    <property type="entry name" value="Transglutaminase, two C-terminal domains"/>
    <property type="match status" value="2"/>
</dbReference>
<dbReference type="InterPro" id="IPR002931">
    <property type="entry name" value="Transglutaminase-like"/>
</dbReference>
<dbReference type="PANTHER" id="PTHR11590:SF6">
    <property type="entry name" value="PROTEIN-GLUTAMINE GAMMA-GLUTAMYLTRANSFERASE 2"/>
    <property type="match status" value="1"/>
</dbReference>
<reference evidence="44" key="1">
    <citation type="journal article" date="2023" name="Front. Mar. Sci.">
        <title>A new Merluccius polli reference genome to investigate the effects of global change in West African waters.</title>
        <authorList>
            <person name="Mateo J.L."/>
            <person name="Blanco-Fernandez C."/>
            <person name="Garcia-Vazquez E."/>
            <person name="Machado-Schiaffino G."/>
        </authorList>
    </citation>
    <scope>NUCLEOTIDE SEQUENCE</scope>
    <source>
        <strain evidence="44">C29</strain>
        <tissue evidence="44">Fin</tissue>
    </source>
</reference>
<comment type="catalytic activity">
    <reaction evidence="37">
        <text>L-glutaminyl-[protein] + H2O = L-glutamyl-[protein] + NH4(+)</text>
        <dbReference type="Rhea" id="RHEA:16441"/>
        <dbReference type="Rhea" id="RHEA-COMP:10207"/>
        <dbReference type="Rhea" id="RHEA-COMP:10208"/>
        <dbReference type="ChEBI" id="CHEBI:15377"/>
        <dbReference type="ChEBI" id="CHEBI:28938"/>
        <dbReference type="ChEBI" id="CHEBI:29973"/>
        <dbReference type="ChEBI" id="CHEBI:30011"/>
        <dbReference type="EC" id="3.5.1.44"/>
    </reaction>
    <physiologicalReaction direction="left-to-right" evidence="37">
        <dbReference type="Rhea" id="RHEA:16442"/>
    </physiologicalReaction>
</comment>
<dbReference type="SUPFAM" id="SSF81296">
    <property type="entry name" value="E set domains"/>
    <property type="match status" value="1"/>
</dbReference>
<dbReference type="Pfam" id="PF00927">
    <property type="entry name" value="Transglut_C"/>
    <property type="match status" value="2"/>
</dbReference>
<evidence type="ECO:0000256" key="1">
    <source>
        <dbReference type="ARBA" id="ARBA00004123"/>
    </source>
</evidence>
<evidence type="ECO:0000256" key="15">
    <source>
        <dbReference type="ARBA" id="ARBA00022723"/>
    </source>
</evidence>
<organism evidence="44 45">
    <name type="scientific">Merluccius polli</name>
    <name type="common">Benguela hake</name>
    <name type="synonym">Merluccius cadenati</name>
    <dbReference type="NCBI Taxonomy" id="89951"/>
    <lineage>
        <taxon>Eukaryota</taxon>
        <taxon>Metazoa</taxon>
        <taxon>Chordata</taxon>
        <taxon>Craniata</taxon>
        <taxon>Vertebrata</taxon>
        <taxon>Euteleostomi</taxon>
        <taxon>Actinopterygii</taxon>
        <taxon>Neopterygii</taxon>
        <taxon>Teleostei</taxon>
        <taxon>Neoteleostei</taxon>
        <taxon>Acanthomorphata</taxon>
        <taxon>Zeiogadaria</taxon>
        <taxon>Gadariae</taxon>
        <taxon>Gadiformes</taxon>
        <taxon>Gadoidei</taxon>
        <taxon>Merlucciidae</taxon>
        <taxon>Merluccius</taxon>
    </lineage>
</organism>
<dbReference type="GO" id="GO:0005886">
    <property type="term" value="C:plasma membrane"/>
    <property type="evidence" value="ECO:0007669"/>
    <property type="project" value="UniProtKB-SubCell"/>
</dbReference>
<dbReference type="EC" id="2.3.2.13" evidence="24"/>
<feature type="binding site" evidence="42">
    <location>
        <position position="442"/>
    </location>
    <ligand>
        <name>Ca(2+)</name>
        <dbReference type="ChEBI" id="CHEBI:29108"/>
    </ligand>
</feature>
<dbReference type="InterPro" id="IPR008958">
    <property type="entry name" value="Transglutaminase_C"/>
</dbReference>
<evidence type="ECO:0000256" key="30">
    <source>
        <dbReference type="ARBA" id="ARBA00041677"/>
    </source>
</evidence>
<dbReference type="InterPro" id="IPR014756">
    <property type="entry name" value="Ig_E-set"/>
</dbReference>
<evidence type="ECO:0000313" key="45">
    <source>
        <dbReference type="Proteomes" id="UP001174136"/>
    </source>
</evidence>
<keyword evidence="8" id="KW-0158">Chromosome</keyword>
<evidence type="ECO:0000256" key="40">
    <source>
        <dbReference type="ARBA" id="ARBA00048365"/>
    </source>
</evidence>
<dbReference type="GO" id="GO:0005634">
    <property type="term" value="C:nucleus"/>
    <property type="evidence" value="ECO:0007669"/>
    <property type="project" value="UniProtKB-SubCell"/>
</dbReference>
<comment type="caution">
    <text evidence="44">The sequence shown here is derived from an EMBL/GenBank/DDBJ whole genome shotgun (WGS) entry which is preliminary data.</text>
</comment>
<comment type="catalytic activity">
    <reaction evidence="26">
        <text>L-glutaminyl-[protein] + L-lysyl-[protein] = [protein]-L-lysyl-N(6)-5-L-glutamyl-[protein] + NH4(+)</text>
        <dbReference type="Rhea" id="RHEA:54816"/>
        <dbReference type="Rhea" id="RHEA-COMP:9752"/>
        <dbReference type="Rhea" id="RHEA-COMP:10207"/>
        <dbReference type="Rhea" id="RHEA-COMP:14005"/>
        <dbReference type="ChEBI" id="CHEBI:28938"/>
        <dbReference type="ChEBI" id="CHEBI:29969"/>
        <dbReference type="ChEBI" id="CHEBI:30011"/>
        <dbReference type="ChEBI" id="CHEBI:138370"/>
        <dbReference type="EC" id="2.3.2.13"/>
    </reaction>
    <physiologicalReaction direction="left-to-right" evidence="26">
        <dbReference type="Rhea" id="RHEA:54817"/>
    </physiologicalReaction>
</comment>
<keyword evidence="10" id="KW-0963">Cytoplasm</keyword>
<keyword evidence="23" id="KW-0012">Acyltransferase</keyword>
<keyword evidence="16" id="KW-0547">Nucleotide-binding</keyword>
<dbReference type="InterPro" id="IPR050779">
    <property type="entry name" value="Transglutaminase"/>
</dbReference>
<keyword evidence="9" id="KW-1003">Cell membrane</keyword>
<comment type="catalytic activity">
    <reaction evidence="25">
        <text>L-glutaminyl-[protein] + serotonin = 5-serotonyl-L-glutamyl-[protein] + NH4(+)</text>
        <dbReference type="Rhea" id="RHEA:66552"/>
        <dbReference type="Rhea" id="RHEA-COMP:10207"/>
        <dbReference type="Rhea" id="RHEA-COMP:17052"/>
        <dbReference type="ChEBI" id="CHEBI:28938"/>
        <dbReference type="ChEBI" id="CHEBI:30011"/>
        <dbReference type="ChEBI" id="CHEBI:167174"/>
        <dbReference type="ChEBI" id="CHEBI:350546"/>
    </reaction>
    <physiologicalReaction direction="left-to-right" evidence="25">
        <dbReference type="Rhea" id="RHEA:66553"/>
    </physiologicalReaction>
</comment>
<evidence type="ECO:0000256" key="2">
    <source>
        <dbReference type="ARBA" id="ARBA00004173"/>
    </source>
</evidence>
<evidence type="ECO:0000313" key="44">
    <source>
        <dbReference type="EMBL" id="KAK0151069.1"/>
    </source>
</evidence>
<evidence type="ECO:0000256" key="18">
    <source>
        <dbReference type="ARBA" id="ARBA00022837"/>
    </source>
</evidence>
<evidence type="ECO:0000256" key="13">
    <source>
        <dbReference type="ARBA" id="ARBA00022670"/>
    </source>
</evidence>
<keyword evidence="18 42" id="KW-0106">Calcium</keyword>
<evidence type="ECO:0000256" key="7">
    <source>
        <dbReference type="ARBA" id="ARBA00005968"/>
    </source>
</evidence>
<keyword evidence="21" id="KW-0472">Membrane</keyword>
<dbReference type="FunFam" id="2.60.40.10:FF:000278">
    <property type="entry name" value="Protein-glutamine gamma-glutamyltransferase 2"/>
    <property type="match status" value="1"/>
</dbReference>
<dbReference type="GO" id="GO:0007399">
    <property type="term" value="P:nervous system development"/>
    <property type="evidence" value="ECO:0007669"/>
    <property type="project" value="UniProtKB-ARBA"/>
</dbReference>
<gene>
    <name evidence="44" type="primary">TGM2</name>
    <name evidence="44" type="ORF">N1851_007815</name>
</gene>
<comment type="cofactor">
    <cofactor evidence="42">
        <name>Ca(2+)</name>
        <dbReference type="ChEBI" id="CHEBI:29108"/>
    </cofactor>
    <text evidence="42">Binds 1 Ca(2+) ion per subunit.</text>
</comment>
<evidence type="ECO:0000256" key="8">
    <source>
        <dbReference type="ARBA" id="ARBA00022454"/>
    </source>
</evidence>
<dbReference type="Proteomes" id="UP001174136">
    <property type="component" value="Unassembled WGS sequence"/>
</dbReference>
<feature type="binding site" evidence="42">
    <location>
        <position position="395"/>
    </location>
    <ligand>
        <name>Ca(2+)</name>
        <dbReference type="ChEBI" id="CHEBI:29108"/>
    </ligand>
</feature>
<dbReference type="EMBL" id="JAOPHQ010001422">
    <property type="protein sequence ID" value="KAK0151069.1"/>
    <property type="molecule type" value="Genomic_DNA"/>
</dbReference>
<dbReference type="SMART" id="SM00460">
    <property type="entry name" value="TGc"/>
    <property type="match status" value="1"/>
</dbReference>
<evidence type="ECO:0000259" key="43">
    <source>
        <dbReference type="SMART" id="SM00460"/>
    </source>
</evidence>
<evidence type="ECO:0000256" key="26">
    <source>
        <dbReference type="ARBA" id="ARBA00036876"/>
    </source>
</evidence>
<dbReference type="Gene3D" id="3.90.260.10">
    <property type="entry name" value="Transglutaminase-like"/>
    <property type="match status" value="1"/>
</dbReference>
<feature type="active site" evidence="41">
    <location>
        <position position="329"/>
    </location>
</feature>
<evidence type="ECO:0000256" key="33">
    <source>
        <dbReference type="ARBA" id="ARBA00042239"/>
    </source>
</evidence>
<evidence type="ECO:0000256" key="22">
    <source>
        <dbReference type="ARBA" id="ARBA00023242"/>
    </source>
</evidence>
<evidence type="ECO:0000256" key="5">
    <source>
        <dbReference type="ARBA" id="ARBA00004498"/>
    </source>
</evidence>
<feature type="active site" evidence="41">
    <location>
        <position position="272"/>
    </location>
</feature>
<comment type="catalytic activity">
    <reaction evidence="39">
        <text>L-glutaminyl-[protein] + (R)-noradrenaline = 5-(R)-noradrenalinyl-L-glutamyl-[protein] + NH4(+)</text>
        <dbReference type="Rhea" id="RHEA:66560"/>
        <dbReference type="Rhea" id="RHEA-COMP:10207"/>
        <dbReference type="Rhea" id="RHEA-COMP:17054"/>
        <dbReference type="ChEBI" id="CHEBI:28938"/>
        <dbReference type="ChEBI" id="CHEBI:30011"/>
        <dbReference type="ChEBI" id="CHEBI:72587"/>
        <dbReference type="ChEBI" id="CHEBI:167178"/>
    </reaction>
    <physiologicalReaction direction="left-to-right" evidence="39">
        <dbReference type="Rhea" id="RHEA:66561"/>
    </physiologicalReaction>
</comment>
<evidence type="ECO:0000256" key="34">
    <source>
        <dbReference type="ARBA" id="ARBA00042912"/>
    </source>
</evidence>
<dbReference type="GO" id="GO:0005829">
    <property type="term" value="C:cytosol"/>
    <property type="evidence" value="ECO:0007669"/>
    <property type="project" value="UniProtKB-SubCell"/>
</dbReference>
<dbReference type="GO" id="GO:0046872">
    <property type="term" value="F:metal ion binding"/>
    <property type="evidence" value="ECO:0007669"/>
    <property type="project" value="UniProtKB-KW"/>
</dbReference>
<dbReference type="Gene3D" id="2.60.40.10">
    <property type="entry name" value="Immunoglobulins"/>
    <property type="match status" value="3"/>
</dbReference>
<dbReference type="InterPro" id="IPR001102">
    <property type="entry name" value="Transglutaminase_N"/>
</dbReference>
<comment type="catalytic activity">
    <reaction evidence="40">
        <text>L-glutaminyl-[protein] + dopamine = 5-dopaminyl-L-glutamyl-[protein] + NH4(+)</text>
        <dbReference type="Rhea" id="RHEA:66556"/>
        <dbReference type="Rhea" id="RHEA-COMP:10207"/>
        <dbReference type="Rhea" id="RHEA-COMP:17053"/>
        <dbReference type="ChEBI" id="CHEBI:28938"/>
        <dbReference type="ChEBI" id="CHEBI:30011"/>
        <dbReference type="ChEBI" id="CHEBI:59905"/>
        <dbReference type="ChEBI" id="CHEBI:167175"/>
    </reaction>
    <physiologicalReaction direction="left-to-right" evidence="40">
        <dbReference type="Rhea" id="RHEA:66557"/>
    </physiologicalReaction>
</comment>
<dbReference type="PIRSF" id="PIRSF000459">
    <property type="entry name" value="TGM_EBP42"/>
    <property type="match status" value="1"/>
</dbReference>
<keyword evidence="19" id="KW-0496">Mitochondrion</keyword>
<proteinExistence type="inferred from homology"/>
<comment type="similarity">
    <text evidence="7">Belongs to the transglutaminase superfamily. Transglutaminase family.</text>
</comment>
<evidence type="ECO:0000256" key="14">
    <source>
        <dbReference type="ARBA" id="ARBA00022679"/>
    </source>
</evidence>
<dbReference type="GO" id="GO:0003810">
    <property type="term" value="F:protein-glutamine gamma-glutamyltransferase activity"/>
    <property type="evidence" value="ECO:0007669"/>
    <property type="project" value="UniProtKB-EC"/>
</dbReference>
<evidence type="ECO:0000256" key="31">
    <source>
        <dbReference type="ARBA" id="ARBA00042099"/>
    </source>
</evidence>